<dbReference type="AlphaFoldDB" id="A0A8K0CUG2"/>
<feature type="non-terminal residue" evidence="2">
    <location>
        <position position="1"/>
    </location>
</feature>
<dbReference type="Proteomes" id="UP000801492">
    <property type="component" value="Unassembled WGS sequence"/>
</dbReference>
<protein>
    <submittedName>
        <fullName evidence="2">Uncharacterized protein</fullName>
    </submittedName>
</protein>
<sequence>TSHCADSTTFENESEPPELKEKKKRGMEYMKRWLMPDKLEENAEDLLNNRINNLSKIILKCISEKSYSIKVEARKSCRDATEKIRNHALEMFGMIRFLKMEYTKTVRELLEIKNNQNLKVEKVEKIIIREEMNYANAVIKKPETTFAVKISAKETKNLGKVEDLLKTSVQPSKLKIPIAKLKKIKSGGVIIECVNKHDVEKLKAIVDTSQELKSKEIIKGNPRIILQT</sequence>
<dbReference type="OrthoDB" id="6775559at2759"/>
<keyword evidence="3" id="KW-1185">Reference proteome</keyword>
<proteinExistence type="predicted"/>
<evidence type="ECO:0000313" key="3">
    <source>
        <dbReference type="Proteomes" id="UP000801492"/>
    </source>
</evidence>
<organism evidence="2 3">
    <name type="scientific">Ignelater luminosus</name>
    <name type="common">Cucubano</name>
    <name type="synonym">Pyrophorus luminosus</name>
    <dbReference type="NCBI Taxonomy" id="2038154"/>
    <lineage>
        <taxon>Eukaryota</taxon>
        <taxon>Metazoa</taxon>
        <taxon>Ecdysozoa</taxon>
        <taxon>Arthropoda</taxon>
        <taxon>Hexapoda</taxon>
        <taxon>Insecta</taxon>
        <taxon>Pterygota</taxon>
        <taxon>Neoptera</taxon>
        <taxon>Endopterygota</taxon>
        <taxon>Coleoptera</taxon>
        <taxon>Polyphaga</taxon>
        <taxon>Elateriformia</taxon>
        <taxon>Elateroidea</taxon>
        <taxon>Elateridae</taxon>
        <taxon>Agrypninae</taxon>
        <taxon>Pyrophorini</taxon>
        <taxon>Ignelater</taxon>
    </lineage>
</organism>
<reference evidence="2" key="1">
    <citation type="submission" date="2019-08" db="EMBL/GenBank/DDBJ databases">
        <title>The genome of the North American firefly Photinus pyralis.</title>
        <authorList>
            <consortium name="Photinus pyralis genome working group"/>
            <person name="Fallon T.R."/>
            <person name="Sander Lower S.E."/>
            <person name="Weng J.-K."/>
        </authorList>
    </citation>
    <scope>NUCLEOTIDE SEQUENCE</scope>
    <source>
        <strain evidence="2">TRF0915ILg1</strain>
        <tissue evidence="2">Whole body</tissue>
    </source>
</reference>
<feature type="region of interest" description="Disordered" evidence="1">
    <location>
        <begin position="1"/>
        <end position="22"/>
    </location>
</feature>
<accession>A0A8K0CUG2</accession>
<comment type="caution">
    <text evidence="2">The sequence shown here is derived from an EMBL/GenBank/DDBJ whole genome shotgun (WGS) entry which is preliminary data.</text>
</comment>
<evidence type="ECO:0000313" key="2">
    <source>
        <dbReference type="EMBL" id="KAF2891557.1"/>
    </source>
</evidence>
<feature type="compositionally biased region" description="Polar residues" evidence="1">
    <location>
        <begin position="1"/>
        <end position="10"/>
    </location>
</feature>
<evidence type="ECO:0000256" key="1">
    <source>
        <dbReference type="SAM" id="MobiDB-lite"/>
    </source>
</evidence>
<gene>
    <name evidence="2" type="ORF">ILUMI_14616</name>
</gene>
<dbReference type="EMBL" id="VTPC01028392">
    <property type="protein sequence ID" value="KAF2891557.1"/>
    <property type="molecule type" value="Genomic_DNA"/>
</dbReference>
<name>A0A8K0CUG2_IGNLU</name>